<proteinExistence type="predicted"/>
<evidence type="ECO:0000256" key="1">
    <source>
        <dbReference type="SAM" id="SignalP"/>
    </source>
</evidence>
<accession>A0A6A5SP70</accession>
<evidence type="ECO:0000313" key="3">
    <source>
        <dbReference type="Proteomes" id="UP000800038"/>
    </source>
</evidence>
<dbReference type="Proteomes" id="UP000800038">
    <property type="component" value="Unassembled WGS sequence"/>
</dbReference>
<dbReference type="OrthoDB" id="3752100at2759"/>
<feature type="chain" id="PRO_5025692919" evidence="1">
    <location>
        <begin position="18"/>
        <end position="115"/>
    </location>
</feature>
<dbReference type="EMBL" id="ML976090">
    <property type="protein sequence ID" value="KAF1939007.1"/>
    <property type="molecule type" value="Genomic_DNA"/>
</dbReference>
<feature type="signal peptide" evidence="1">
    <location>
        <begin position="1"/>
        <end position="17"/>
    </location>
</feature>
<sequence>MKAVLACIALLAATTSANVVFDLSSEPNGQGIQKSWLVDRWTCHNLADDGFDKQASWAFVDSGLANGCELYEEADCAETGRSLFVAKNNSNILGPGPVNLKDYNFDKIASSFICL</sequence>
<dbReference type="AlphaFoldDB" id="A0A6A5SP70"/>
<name>A0A6A5SP70_9PLEO</name>
<protein>
    <submittedName>
        <fullName evidence="2">Uncharacterized protein</fullName>
    </submittedName>
</protein>
<keyword evidence="1" id="KW-0732">Signal</keyword>
<organism evidence="2 3">
    <name type="scientific">Clathrospora elynae</name>
    <dbReference type="NCBI Taxonomy" id="706981"/>
    <lineage>
        <taxon>Eukaryota</taxon>
        <taxon>Fungi</taxon>
        <taxon>Dikarya</taxon>
        <taxon>Ascomycota</taxon>
        <taxon>Pezizomycotina</taxon>
        <taxon>Dothideomycetes</taxon>
        <taxon>Pleosporomycetidae</taxon>
        <taxon>Pleosporales</taxon>
        <taxon>Diademaceae</taxon>
        <taxon>Clathrospora</taxon>
    </lineage>
</organism>
<evidence type="ECO:0000313" key="2">
    <source>
        <dbReference type="EMBL" id="KAF1939007.1"/>
    </source>
</evidence>
<reference evidence="2" key="1">
    <citation type="journal article" date="2020" name="Stud. Mycol.">
        <title>101 Dothideomycetes genomes: a test case for predicting lifestyles and emergence of pathogens.</title>
        <authorList>
            <person name="Haridas S."/>
            <person name="Albert R."/>
            <person name="Binder M."/>
            <person name="Bloem J."/>
            <person name="Labutti K."/>
            <person name="Salamov A."/>
            <person name="Andreopoulos B."/>
            <person name="Baker S."/>
            <person name="Barry K."/>
            <person name="Bills G."/>
            <person name="Bluhm B."/>
            <person name="Cannon C."/>
            <person name="Castanera R."/>
            <person name="Culley D."/>
            <person name="Daum C."/>
            <person name="Ezra D."/>
            <person name="Gonzalez J."/>
            <person name="Henrissat B."/>
            <person name="Kuo A."/>
            <person name="Liang C."/>
            <person name="Lipzen A."/>
            <person name="Lutzoni F."/>
            <person name="Magnuson J."/>
            <person name="Mondo S."/>
            <person name="Nolan M."/>
            <person name="Ohm R."/>
            <person name="Pangilinan J."/>
            <person name="Park H.-J."/>
            <person name="Ramirez L."/>
            <person name="Alfaro M."/>
            <person name="Sun H."/>
            <person name="Tritt A."/>
            <person name="Yoshinaga Y."/>
            <person name="Zwiers L.-H."/>
            <person name="Turgeon B."/>
            <person name="Goodwin S."/>
            <person name="Spatafora J."/>
            <person name="Crous P."/>
            <person name="Grigoriev I."/>
        </authorList>
    </citation>
    <scope>NUCLEOTIDE SEQUENCE</scope>
    <source>
        <strain evidence="2">CBS 161.51</strain>
    </source>
</reference>
<gene>
    <name evidence="2" type="ORF">EJ02DRAFT_457349</name>
</gene>
<keyword evidence="3" id="KW-1185">Reference proteome</keyword>